<protein>
    <recommendedName>
        <fullName evidence="2">chitinase</fullName>
        <ecNumber evidence="2">3.2.1.14</ecNumber>
    </recommendedName>
</protein>
<dbReference type="Pfam" id="PF00704">
    <property type="entry name" value="Glyco_hydro_18"/>
    <property type="match status" value="1"/>
</dbReference>
<dbReference type="PANTHER" id="PTHR11177">
    <property type="entry name" value="CHITINASE"/>
    <property type="match status" value="1"/>
</dbReference>
<keyword evidence="4" id="KW-0732">Signal</keyword>
<evidence type="ECO:0000256" key="3">
    <source>
        <dbReference type="ARBA" id="ARBA00023024"/>
    </source>
</evidence>
<evidence type="ECO:0000256" key="1">
    <source>
        <dbReference type="ARBA" id="ARBA00000822"/>
    </source>
</evidence>
<dbReference type="Proteomes" id="UP000315971">
    <property type="component" value="Unassembled WGS sequence"/>
</dbReference>
<dbReference type="InterPro" id="IPR011583">
    <property type="entry name" value="Chitinase_II/V-like_cat"/>
</dbReference>
<feature type="domain" description="GH18" evidence="5">
    <location>
        <begin position="46"/>
        <end position="385"/>
    </location>
</feature>
<dbReference type="GO" id="GO:0006032">
    <property type="term" value="P:chitin catabolic process"/>
    <property type="evidence" value="ECO:0007669"/>
    <property type="project" value="UniProtKB-KW"/>
</dbReference>
<dbReference type="InterPro" id="IPR001223">
    <property type="entry name" value="Glyco_hydro18_cat"/>
</dbReference>
<accession>A0A521CLT5</accession>
<dbReference type="CDD" id="cd06548">
    <property type="entry name" value="GH18_chitinase"/>
    <property type="match status" value="1"/>
</dbReference>
<dbReference type="SMART" id="SM00636">
    <property type="entry name" value="Glyco_18"/>
    <property type="match status" value="1"/>
</dbReference>
<dbReference type="GO" id="GO:0008061">
    <property type="term" value="F:chitin binding"/>
    <property type="evidence" value="ECO:0007669"/>
    <property type="project" value="InterPro"/>
</dbReference>
<feature type="signal peptide" evidence="4">
    <location>
        <begin position="1"/>
        <end position="40"/>
    </location>
</feature>
<dbReference type="GO" id="GO:0005975">
    <property type="term" value="P:carbohydrate metabolic process"/>
    <property type="evidence" value="ECO:0007669"/>
    <property type="project" value="InterPro"/>
</dbReference>
<evidence type="ECO:0000259" key="5">
    <source>
        <dbReference type="PROSITE" id="PS51910"/>
    </source>
</evidence>
<keyword evidence="3" id="KW-0119">Carbohydrate metabolism</keyword>
<dbReference type="SUPFAM" id="SSF51445">
    <property type="entry name" value="(Trans)glycosidases"/>
    <property type="match status" value="1"/>
</dbReference>
<keyword evidence="7" id="KW-1185">Reference proteome</keyword>
<keyword evidence="3" id="KW-0624">Polysaccharide degradation</keyword>
<dbReference type="GO" id="GO:0008843">
    <property type="term" value="F:endochitinase activity"/>
    <property type="evidence" value="ECO:0007669"/>
    <property type="project" value="UniProtKB-EC"/>
</dbReference>
<dbReference type="Gene3D" id="3.10.50.10">
    <property type="match status" value="1"/>
</dbReference>
<dbReference type="PANTHER" id="PTHR11177:SF317">
    <property type="entry name" value="CHITINASE 12-RELATED"/>
    <property type="match status" value="1"/>
</dbReference>
<name>A0A521CLT5_9SPHI</name>
<dbReference type="EC" id="3.2.1.14" evidence="2"/>
<dbReference type="EMBL" id="FXSZ01000004">
    <property type="protein sequence ID" value="SMO59650.1"/>
    <property type="molecule type" value="Genomic_DNA"/>
</dbReference>
<evidence type="ECO:0000256" key="4">
    <source>
        <dbReference type="SAM" id="SignalP"/>
    </source>
</evidence>
<proteinExistence type="predicted"/>
<reference evidence="6 7" key="1">
    <citation type="submission" date="2017-05" db="EMBL/GenBank/DDBJ databases">
        <authorList>
            <person name="Varghese N."/>
            <person name="Submissions S."/>
        </authorList>
    </citation>
    <scope>NUCLEOTIDE SEQUENCE [LARGE SCALE GENOMIC DNA]</scope>
    <source>
        <strain evidence="6 7">DSM 21342</strain>
    </source>
</reference>
<feature type="chain" id="PRO_5022116042" description="chitinase" evidence="4">
    <location>
        <begin position="41"/>
        <end position="385"/>
    </location>
</feature>
<dbReference type="AlphaFoldDB" id="A0A521CLT5"/>
<dbReference type="PROSITE" id="PS51910">
    <property type="entry name" value="GH18_2"/>
    <property type="match status" value="1"/>
</dbReference>
<evidence type="ECO:0000313" key="6">
    <source>
        <dbReference type="EMBL" id="SMO59650.1"/>
    </source>
</evidence>
<keyword evidence="3" id="KW-0146">Chitin degradation</keyword>
<dbReference type="SUPFAM" id="SSF54556">
    <property type="entry name" value="Chitinase insertion domain"/>
    <property type="match status" value="1"/>
</dbReference>
<comment type="catalytic activity">
    <reaction evidence="1">
        <text>Random endo-hydrolysis of N-acetyl-beta-D-glucosaminide (1-&gt;4)-beta-linkages in chitin and chitodextrins.</text>
        <dbReference type="EC" id="3.2.1.14"/>
    </reaction>
</comment>
<sequence>MILLVNIKPSNKRMKIRYTALTKLLLITLLVSITALNTNAQSKKDIAVIAYCAGNSTKADSLPAEKLTHIIFSFCHLKGNKLSVKNAKDSTTIEQLVALKGRNPHLKILLSLGGWGGCETCSDVFSTKEGRAEFAESVKELSEYFHTDGIDLDWEYPTIEGFPGHAYKPEDKANFTELVTKLRKTLGKKKEISFAAGGFDKYLREAVDWKQVMKQVDRVNIMTYDFVNGYSTITGHHTGLYSTPQQNESVDNAVQYLLKLGIPANKLAIGAAFYSRIWENVPDTNNGLYQPGRFKNSINFKNYDALLSEKNGFNHYWDDIAKAPYLYNAEQKLFVTYDDKRSIKLKTQYVINKHLNGIMFWELSEDTLTDGLLDVIDSVKHSSAK</sequence>
<evidence type="ECO:0000313" key="7">
    <source>
        <dbReference type="Proteomes" id="UP000315971"/>
    </source>
</evidence>
<dbReference type="InterPro" id="IPR029070">
    <property type="entry name" value="Chitinase_insertion_sf"/>
</dbReference>
<dbReference type="InterPro" id="IPR017853">
    <property type="entry name" value="GH"/>
</dbReference>
<evidence type="ECO:0000256" key="2">
    <source>
        <dbReference type="ARBA" id="ARBA00012729"/>
    </source>
</evidence>
<gene>
    <name evidence="6" type="ORF">SAMN06265350_104139</name>
</gene>
<organism evidence="6 7">
    <name type="scientific">Solitalea koreensis</name>
    <dbReference type="NCBI Taxonomy" id="543615"/>
    <lineage>
        <taxon>Bacteria</taxon>
        <taxon>Pseudomonadati</taxon>
        <taxon>Bacteroidota</taxon>
        <taxon>Sphingobacteriia</taxon>
        <taxon>Sphingobacteriales</taxon>
        <taxon>Sphingobacteriaceae</taxon>
        <taxon>Solitalea</taxon>
    </lineage>
</organism>
<dbReference type="InterPro" id="IPR050314">
    <property type="entry name" value="Glycosyl_Hydrlase_18"/>
</dbReference>
<dbReference type="Gene3D" id="3.20.20.80">
    <property type="entry name" value="Glycosidases"/>
    <property type="match status" value="1"/>
</dbReference>